<keyword evidence="6" id="KW-0325">Glycoprotein</keyword>
<evidence type="ECO:0000256" key="3">
    <source>
        <dbReference type="ARBA" id="ARBA00022692"/>
    </source>
</evidence>
<organism evidence="8 9">
    <name type="scientific">Aphanomyces invadans</name>
    <dbReference type="NCBI Taxonomy" id="157072"/>
    <lineage>
        <taxon>Eukaryota</taxon>
        <taxon>Sar</taxon>
        <taxon>Stramenopiles</taxon>
        <taxon>Oomycota</taxon>
        <taxon>Saprolegniomycetes</taxon>
        <taxon>Saprolegniales</taxon>
        <taxon>Verrucalvaceae</taxon>
        <taxon>Aphanomyces</taxon>
    </lineage>
</organism>
<keyword evidence="3 7" id="KW-0812">Transmembrane</keyword>
<keyword evidence="9" id="KW-1185">Reference proteome</keyword>
<dbReference type="GO" id="GO:0005737">
    <property type="term" value="C:cytoplasm"/>
    <property type="evidence" value="ECO:0007669"/>
    <property type="project" value="TreeGrafter"/>
</dbReference>
<evidence type="ECO:0000256" key="6">
    <source>
        <dbReference type="ARBA" id="ARBA00023180"/>
    </source>
</evidence>
<evidence type="ECO:0000256" key="2">
    <source>
        <dbReference type="ARBA" id="ARBA00010532"/>
    </source>
</evidence>
<dbReference type="EMBL" id="QUSY01000145">
    <property type="protein sequence ID" value="RHY32307.1"/>
    <property type="molecule type" value="Genomic_DNA"/>
</dbReference>
<dbReference type="InterPro" id="IPR002159">
    <property type="entry name" value="CD36_fam"/>
</dbReference>
<accession>A0A3R6Z2A7</accession>
<comment type="similarity">
    <text evidence="2">Belongs to the CD36 family.</text>
</comment>
<keyword evidence="5 7" id="KW-0472">Membrane</keyword>
<comment type="caution">
    <text evidence="8">The sequence shown here is derived from an EMBL/GenBank/DDBJ whole genome shotgun (WGS) entry which is preliminary data.</text>
</comment>
<dbReference type="Proteomes" id="UP000285060">
    <property type="component" value="Unassembled WGS sequence"/>
</dbReference>
<feature type="transmembrane region" description="Helical" evidence="7">
    <location>
        <begin position="837"/>
        <end position="856"/>
    </location>
</feature>
<evidence type="ECO:0000256" key="4">
    <source>
        <dbReference type="ARBA" id="ARBA00022989"/>
    </source>
</evidence>
<evidence type="ECO:0000313" key="8">
    <source>
        <dbReference type="EMBL" id="RHY32307.1"/>
    </source>
</evidence>
<evidence type="ECO:0000256" key="7">
    <source>
        <dbReference type="SAM" id="Phobius"/>
    </source>
</evidence>
<dbReference type="AlphaFoldDB" id="A0A3R6Z2A7"/>
<reference evidence="8 9" key="1">
    <citation type="submission" date="2018-08" db="EMBL/GenBank/DDBJ databases">
        <title>Aphanomyces genome sequencing and annotation.</title>
        <authorList>
            <person name="Minardi D."/>
            <person name="Oidtmann B."/>
            <person name="Van Der Giezen M."/>
            <person name="Studholme D.J."/>
        </authorList>
    </citation>
    <scope>NUCLEOTIDE SEQUENCE [LARGE SCALE GENOMIC DNA]</scope>
    <source>
        <strain evidence="8 9">NJM0002</strain>
    </source>
</reference>
<gene>
    <name evidence="8" type="ORF">DYB32_002663</name>
</gene>
<comment type="subcellular location">
    <subcellularLocation>
        <location evidence="1">Membrane</location>
    </subcellularLocation>
</comment>
<evidence type="ECO:0000313" key="9">
    <source>
        <dbReference type="Proteomes" id="UP000285060"/>
    </source>
</evidence>
<evidence type="ECO:0000256" key="5">
    <source>
        <dbReference type="ARBA" id="ARBA00023136"/>
    </source>
</evidence>
<proteinExistence type="inferred from homology"/>
<dbReference type="VEuPathDB" id="FungiDB:H310_05630"/>
<sequence length="898" mass="97864">MVGLQRGFEMNAPTTTASIELVQNLWTPSKPYSFLNPTALDGYWSKAATAPAKLTALLDMIHVDAPGLSLDDLITINAWLKAWRHNELMSLFVLRGWLAPNNATIETFDLDPRTPTIDTGFELRWEPAMATTSYPTLSQAQYLWHDANEYSFLAPNTDNVNVGFGAWVQAYTGEIPSSERLLDVMPPLGQTSRRHQVANATIVANIQAATGLTAAQIQAIASWLLSWPDHSFLWRDVLSQWSTQTTQFSDSPARWNVASVDTTGGSANLSGFELPVPLSAGVSISMAQARLLWDIYTPYSFLNPKMLVVWCFASASVATGCIVRDSKPADVQEAIYTIGYVWLLQLLDSQDFYRYLNQRVGAPPSSAIRGLATQQWINGTVLNSTAVASQADVRTTDAWNATIQAVETVALPTMGGPPELMTFCNRRSSTEPSCSLGTGYVIDDAAASAMLSRFTDQTKVSVHGLTFARGVVVLDVFLAQPFGTLDECVSHAASLGSMFSTPTPTPATNATANSTNTTNSTSMCYQYLTQQSTPLDQFAINIAPLPAVSLAQLRDWQAYLWHIATKLGYDRPSVLPHGSYFTHQSIRSLLWANPATDSVAPTSTLPLPNIEFPVAESLAQRTPLVANVTANQTTTTISLGLSSTKYGCVIAQVASASTGPGSSIEYQDPSCGYTDGSVFPPGAPSSLSFFWSFGRQVLSLSFSTVTTRFGVALRRYVWPTAWLRFNPALYDDLPVTLTSPHLYNLSSPALPFASGLTPDAQTHTSVVDVEPLTGLVLHSRINWQVNVQIGPTTKWFPNVTASFLPVFWFRRERAAAASAFSSYMDLTDAGPFAPEKVAIWEVVWGVLFVGASAVLFRRMHLTRQRSVRLIQPDHVDGYSSANVDALIHATADDGKRQQ</sequence>
<protein>
    <submittedName>
        <fullName evidence="8">Uncharacterized protein</fullName>
    </submittedName>
</protein>
<dbReference type="PANTHER" id="PTHR11923:SF51">
    <property type="entry name" value="LYSOSOME MEMBRANE PROTEIN 2"/>
    <property type="match status" value="1"/>
</dbReference>
<dbReference type="PANTHER" id="PTHR11923">
    <property type="entry name" value="SCAVENGER RECEPTOR CLASS B TYPE-1 SR-B1"/>
    <property type="match status" value="1"/>
</dbReference>
<keyword evidence="4 7" id="KW-1133">Transmembrane helix</keyword>
<dbReference type="Pfam" id="PF01130">
    <property type="entry name" value="CD36"/>
    <property type="match status" value="1"/>
</dbReference>
<dbReference type="GO" id="GO:0005044">
    <property type="term" value="F:scavenger receptor activity"/>
    <property type="evidence" value="ECO:0007669"/>
    <property type="project" value="TreeGrafter"/>
</dbReference>
<name>A0A3R6Z2A7_9STRA</name>
<evidence type="ECO:0000256" key="1">
    <source>
        <dbReference type="ARBA" id="ARBA00004370"/>
    </source>
</evidence>
<dbReference type="GO" id="GO:0016020">
    <property type="term" value="C:membrane"/>
    <property type="evidence" value="ECO:0007669"/>
    <property type="project" value="UniProtKB-SubCell"/>
</dbReference>